<dbReference type="InterPro" id="IPR039554">
    <property type="entry name" value="HigA2-like_HTH"/>
</dbReference>
<sequence length="113" mass="12884">MAKPYKLLRDKMSPESRARAKVKAEKLRAELPLQEVRHALELTQQQLADKLNMNQASLSKLEKRTDMLLSTLRRYLNAMGADLELKAKFPDGKEVIITQLEGLQENSVVNHSI</sequence>
<dbReference type="AlphaFoldDB" id="A0A3B1ACD8"/>
<dbReference type="InterPro" id="IPR010982">
    <property type="entry name" value="Lambda_DNA-bd_dom_sf"/>
</dbReference>
<dbReference type="SMART" id="SM00530">
    <property type="entry name" value="HTH_XRE"/>
    <property type="match status" value="1"/>
</dbReference>
<gene>
    <name evidence="2" type="ORF">MNBD_GAMMA22-2233</name>
</gene>
<reference evidence="2" key="1">
    <citation type="submission" date="2018-06" db="EMBL/GenBank/DDBJ databases">
        <authorList>
            <person name="Zhirakovskaya E."/>
        </authorList>
    </citation>
    <scope>NUCLEOTIDE SEQUENCE</scope>
</reference>
<dbReference type="EMBL" id="UOFS01000033">
    <property type="protein sequence ID" value="VAW97177.1"/>
    <property type="molecule type" value="Genomic_DNA"/>
</dbReference>
<dbReference type="InterPro" id="IPR001387">
    <property type="entry name" value="Cro/C1-type_HTH"/>
</dbReference>
<dbReference type="PROSITE" id="PS50943">
    <property type="entry name" value="HTH_CROC1"/>
    <property type="match status" value="1"/>
</dbReference>
<evidence type="ECO:0000313" key="2">
    <source>
        <dbReference type="EMBL" id="VAW97177.1"/>
    </source>
</evidence>
<accession>A0A3B1ACD8</accession>
<evidence type="ECO:0000259" key="1">
    <source>
        <dbReference type="PROSITE" id="PS50943"/>
    </source>
</evidence>
<feature type="domain" description="HTH cro/C1-type" evidence="1">
    <location>
        <begin position="33"/>
        <end position="86"/>
    </location>
</feature>
<dbReference type="Pfam" id="PF13744">
    <property type="entry name" value="HTH_37"/>
    <property type="match status" value="1"/>
</dbReference>
<name>A0A3B1ACD8_9ZZZZ</name>
<dbReference type="CDD" id="cd00093">
    <property type="entry name" value="HTH_XRE"/>
    <property type="match status" value="1"/>
</dbReference>
<protein>
    <recommendedName>
        <fullName evidence="1">HTH cro/C1-type domain-containing protein</fullName>
    </recommendedName>
</protein>
<dbReference type="Gene3D" id="1.10.260.40">
    <property type="entry name" value="lambda repressor-like DNA-binding domains"/>
    <property type="match status" value="1"/>
</dbReference>
<organism evidence="2">
    <name type="scientific">hydrothermal vent metagenome</name>
    <dbReference type="NCBI Taxonomy" id="652676"/>
    <lineage>
        <taxon>unclassified sequences</taxon>
        <taxon>metagenomes</taxon>
        <taxon>ecological metagenomes</taxon>
    </lineage>
</organism>
<proteinExistence type="predicted"/>
<dbReference type="SUPFAM" id="SSF47413">
    <property type="entry name" value="lambda repressor-like DNA-binding domains"/>
    <property type="match status" value="1"/>
</dbReference>
<dbReference type="GO" id="GO:0003677">
    <property type="term" value="F:DNA binding"/>
    <property type="evidence" value="ECO:0007669"/>
    <property type="project" value="InterPro"/>
</dbReference>